<evidence type="ECO:0000313" key="2">
    <source>
        <dbReference type="Proteomes" id="UP001150266"/>
    </source>
</evidence>
<gene>
    <name evidence="1" type="ORF">J3R30DRAFT_3702066</name>
</gene>
<comment type="caution">
    <text evidence="1">The sequence shown here is derived from an EMBL/GenBank/DDBJ whole genome shotgun (WGS) entry which is preliminary data.</text>
</comment>
<dbReference type="Proteomes" id="UP001150266">
    <property type="component" value="Unassembled WGS sequence"/>
</dbReference>
<keyword evidence="2" id="KW-1185">Reference proteome</keyword>
<reference evidence="1" key="1">
    <citation type="submission" date="2022-08" db="EMBL/GenBank/DDBJ databases">
        <title>A Global Phylogenomic Analysis of the Shiitake Genus Lentinula.</title>
        <authorList>
            <consortium name="DOE Joint Genome Institute"/>
            <person name="Sierra-Patev S."/>
            <person name="Min B."/>
            <person name="Naranjo-Ortiz M."/>
            <person name="Looney B."/>
            <person name="Konkel Z."/>
            <person name="Slot J.C."/>
            <person name="Sakamoto Y."/>
            <person name="Steenwyk J.L."/>
            <person name="Rokas A."/>
            <person name="Carro J."/>
            <person name="Camarero S."/>
            <person name="Ferreira P."/>
            <person name="Molpeceres G."/>
            <person name="Ruiz-Duenas F.J."/>
            <person name="Serrano A."/>
            <person name="Henrissat B."/>
            <person name="Drula E."/>
            <person name="Hughes K.W."/>
            <person name="Mata J.L."/>
            <person name="Ishikawa N.K."/>
            <person name="Vargas-Isla R."/>
            <person name="Ushijima S."/>
            <person name="Smith C.A."/>
            <person name="Ahrendt S."/>
            <person name="Andreopoulos W."/>
            <person name="He G."/>
            <person name="Labutti K."/>
            <person name="Lipzen A."/>
            <person name="Ng V."/>
            <person name="Riley R."/>
            <person name="Sandor L."/>
            <person name="Barry K."/>
            <person name="Martinez A.T."/>
            <person name="Xiao Y."/>
            <person name="Gibbons J.G."/>
            <person name="Terashima K."/>
            <person name="Grigoriev I.V."/>
            <person name="Hibbett D.S."/>
        </authorList>
    </citation>
    <scope>NUCLEOTIDE SEQUENCE</scope>
    <source>
        <strain evidence="1">JLM2183</strain>
    </source>
</reference>
<accession>A0A9W9ABP8</accession>
<organism evidence="1 2">
    <name type="scientific">Lentinula aciculospora</name>
    <dbReference type="NCBI Taxonomy" id="153920"/>
    <lineage>
        <taxon>Eukaryota</taxon>
        <taxon>Fungi</taxon>
        <taxon>Dikarya</taxon>
        <taxon>Basidiomycota</taxon>
        <taxon>Agaricomycotina</taxon>
        <taxon>Agaricomycetes</taxon>
        <taxon>Agaricomycetidae</taxon>
        <taxon>Agaricales</taxon>
        <taxon>Marasmiineae</taxon>
        <taxon>Omphalotaceae</taxon>
        <taxon>Lentinula</taxon>
    </lineage>
</organism>
<evidence type="ECO:0008006" key="3">
    <source>
        <dbReference type="Google" id="ProtNLM"/>
    </source>
</evidence>
<dbReference type="OrthoDB" id="3365698at2759"/>
<proteinExistence type="predicted"/>
<protein>
    <recommendedName>
        <fullName evidence="3">F-box domain-containing protein</fullName>
    </recommendedName>
</protein>
<name>A0A9W9ABP8_9AGAR</name>
<dbReference type="EMBL" id="JAOTPV010000008">
    <property type="protein sequence ID" value="KAJ4479036.1"/>
    <property type="molecule type" value="Genomic_DNA"/>
</dbReference>
<dbReference type="AlphaFoldDB" id="A0A9W9ABP8"/>
<sequence>MYNSFWNPMRSPFAGVIGTNHAPSIDELLDLKALLVEPQDELDRLQMEISSLLYQKEKVQSYIAAHRAFMTPIRRIPLKYSPNSLSVACQQIEMRFEVWRRHLYFSPWFVGIGDIGNSDVYRRISGIRTWLERSGSLPLSISLHVNWRPNSFLQFSNHDVYDNLKLLIRTLVAFGCRFGNLLLSLSPAGIKTFNDLSTSQFPNLRSFRVRDANIYNKHKRFWDNEEISAHSNVPFASLLTRMPALRRLRIDEIRVRGGGYLALPLRWELLTDLNLQTSNASTTYGLNTIEAFDYSSKNI</sequence>
<evidence type="ECO:0000313" key="1">
    <source>
        <dbReference type="EMBL" id="KAJ4479036.1"/>
    </source>
</evidence>